<dbReference type="Pfam" id="PF16344">
    <property type="entry name" value="FecR_C"/>
    <property type="match status" value="1"/>
</dbReference>
<gene>
    <name evidence="4" type="ORF">EV199_2484</name>
</gene>
<name>A0A4Q7N685_9BACT</name>
<dbReference type="Gene3D" id="3.55.50.30">
    <property type="match status" value="1"/>
</dbReference>
<dbReference type="GO" id="GO:0016989">
    <property type="term" value="F:sigma factor antagonist activity"/>
    <property type="evidence" value="ECO:0007669"/>
    <property type="project" value="TreeGrafter"/>
</dbReference>
<feature type="domain" description="FecR protein" evidence="2">
    <location>
        <begin position="203"/>
        <end position="299"/>
    </location>
</feature>
<dbReference type="Gene3D" id="2.60.120.1440">
    <property type="match status" value="1"/>
</dbReference>
<proteinExistence type="predicted"/>
<sequence length="407" mass="44770">MNVVSIEKHLLSYMTRINELYNKAMQNGATEAELKELMTLMTDAANESESRQLIRQAIAEGYVSGQPMQEDRLLELQEAIINIAGHEAAPNAGSRKSLFPVKSAGWLKWAAVIVIALGAGSYFWLFRQKTGSTAVQNVVSAKDILPGTNKAILTLADGSSIFLDSTTNGIIAQQGTAAIEKQSNGTIVYNLNGASDGKVMTNTLRTPKGGQYKLTLPDGTKVWMNAASSITYPASFTGNKRAVSVSGELYFEVAKNATQPFIVEVEDRSSIEVLGTSFNLNAYDNESSSKTTLIEGKVRVKKEDQAEVLQPGQQARIGNAITIASKVDIDQILAWKNGNFNFEDMPLSEIMRQLERWYDIEVRYEGTVPSIKFHGKMSRGVTLSDVITFLSDNDLKLRLEDRRLIVQ</sequence>
<dbReference type="Pfam" id="PF04773">
    <property type="entry name" value="FecR"/>
    <property type="match status" value="1"/>
</dbReference>
<dbReference type="AlphaFoldDB" id="A0A4Q7N685"/>
<dbReference type="PANTHER" id="PTHR30273:SF2">
    <property type="entry name" value="PROTEIN FECR"/>
    <property type="match status" value="1"/>
</dbReference>
<dbReference type="InterPro" id="IPR012373">
    <property type="entry name" value="Ferrdict_sens_TM"/>
</dbReference>
<keyword evidence="5" id="KW-1185">Reference proteome</keyword>
<evidence type="ECO:0000256" key="1">
    <source>
        <dbReference type="SAM" id="Phobius"/>
    </source>
</evidence>
<evidence type="ECO:0000259" key="2">
    <source>
        <dbReference type="Pfam" id="PF04773"/>
    </source>
</evidence>
<dbReference type="InterPro" id="IPR032508">
    <property type="entry name" value="FecR_C"/>
</dbReference>
<dbReference type="PANTHER" id="PTHR30273">
    <property type="entry name" value="PERIPLASMIC SIGNAL SENSOR AND SIGMA FACTOR ACTIVATOR FECR-RELATED"/>
    <property type="match status" value="1"/>
</dbReference>
<feature type="domain" description="Protein FecR C-terminal" evidence="3">
    <location>
        <begin position="340"/>
        <end position="406"/>
    </location>
</feature>
<evidence type="ECO:0000259" key="3">
    <source>
        <dbReference type="Pfam" id="PF16344"/>
    </source>
</evidence>
<comment type="caution">
    <text evidence="4">The sequence shown here is derived from an EMBL/GenBank/DDBJ whole genome shotgun (WGS) entry which is preliminary data.</text>
</comment>
<accession>A0A4Q7N685</accession>
<dbReference type="InterPro" id="IPR006860">
    <property type="entry name" value="FecR"/>
</dbReference>
<keyword evidence="1" id="KW-0812">Transmembrane</keyword>
<evidence type="ECO:0000313" key="5">
    <source>
        <dbReference type="Proteomes" id="UP000293874"/>
    </source>
</evidence>
<dbReference type="Proteomes" id="UP000293874">
    <property type="component" value="Unassembled WGS sequence"/>
</dbReference>
<keyword evidence="1" id="KW-1133">Transmembrane helix</keyword>
<protein>
    <submittedName>
        <fullName evidence="4">FecR family protein</fullName>
    </submittedName>
</protein>
<organism evidence="4 5">
    <name type="scientific">Pseudobacter ginsenosidimutans</name>
    <dbReference type="NCBI Taxonomy" id="661488"/>
    <lineage>
        <taxon>Bacteria</taxon>
        <taxon>Pseudomonadati</taxon>
        <taxon>Bacteroidota</taxon>
        <taxon>Chitinophagia</taxon>
        <taxon>Chitinophagales</taxon>
        <taxon>Chitinophagaceae</taxon>
        <taxon>Pseudobacter</taxon>
    </lineage>
</organism>
<feature type="transmembrane region" description="Helical" evidence="1">
    <location>
        <begin position="106"/>
        <end position="126"/>
    </location>
</feature>
<keyword evidence="1" id="KW-0472">Membrane</keyword>
<dbReference type="EMBL" id="SGXA01000001">
    <property type="protein sequence ID" value="RZS76598.1"/>
    <property type="molecule type" value="Genomic_DNA"/>
</dbReference>
<reference evidence="4 5" key="1">
    <citation type="submission" date="2019-02" db="EMBL/GenBank/DDBJ databases">
        <title>Genomic Encyclopedia of Type Strains, Phase IV (KMG-IV): sequencing the most valuable type-strain genomes for metagenomic binning, comparative biology and taxonomic classification.</title>
        <authorList>
            <person name="Goeker M."/>
        </authorList>
    </citation>
    <scope>NUCLEOTIDE SEQUENCE [LARGE SCALE GENOMIC DNA]</scope>
    <source>
        <strain evidence="4 5">DSM 18116</strain>
    </source>
</reference>
<evidence type="ECO:0000313" key="4">
    <source>
        <dbReference type="EMBL" id="RZS76598.1"/>
    </source>
</evidence>